<keyword evidence="3" id="KW-1185">Reference proteome</keyword>
<evidence type="ECO:0000313" key="3">
    <source>
        <dbReference type="Proteomes" id="UP001596473"/>
    </source>
</evidence>
<gene>
    <name evidence="2" type="ORF">ACFQNF_16465</name>
</gene>
<name>A0ABW2R2G5_9NEIS</name>
<protein>
    <submittedName>
        <fullName evidence="2">Uncharacterized protein</fullName>
    </submittedName>
</protein>
<proteinExistence type="predicted"/>
<evidence type="ECO:0000256" key="1">
    <source>
        <dbReference type="SAM" id="Phobius"/>
    </source>
</evidence>
<dbReference type="Proteomes" id="UP001596473">
    <property type="component" value="Unassembled WGS sequence"/>
</dbReference>
<dbReference type="EMBL" id="JBHTBQ010000035">
    <property type="protein sequence ID" value="MFC7421460.1"/>
    <property type="molecule type" value="Genomic_DNA"/>
</dbReference>
<accession>A0ABW2R2G5</accession>
<feature type="transmembrane region" description="Helical" evidence="1">
    <location>
        <begin position="32"/>
        <end position="51"/>
    </location>
</feature>
<comment type="caution">
    <text evidence="2">The sequence shown here is derived from an EMBL/GenBank/DDBJ whole genome shotgun (WGS) entry which is preliminary data.</text>
</comment>
<reference evidence="3" key="1">
    <citation type="journal article" date="2019" name="Int. J. Syst. Evol. Microbiol.">
        <title>The Global Catalogue of Microorganisms (GCM) 10K type strain sequencing project: providing services to taxonomists for standard genome sequencing and annotation.</title>
        <authorList>
            <consortium name="The Broad Institute Genomics Platform"/>
            <consortium name="The Broad Institute Genome Sequencing Center for Infectious Disease"/>
            <person name="Wu L."/>
            <person name="Ma J."/>
        </authorList>
    </citation>
    <scope>NUCLEOTIDE SEQUENCE [LARGE SCALE GENOMIC DNA]</scope>
    <source>
        <strain evidence="3">CCUG 62945</strain>
    </source>
</reference>
<keyword evidence="1" id="KW-0812">Transmembrane</keyword>
<keyword evidence="1" id="KW-1133">Transmembrane helix</keyword>
<dbReference type="RefSeq" id="WP_380189017.1">
    <property type="nucleotide sequence ID" value="NZ_JBHTBQ010000035.1"/>
</dbReference>
<keyword evidence="1" id="KW-0472">Membrane</keyword>
<sequence>MSALIVLLILFFWAYIAIKVSFYIANWLSEEWWRNVILILLFLTILPLPLVDEIIAKKQFERLCKENEFINIDREKAVGKTVYLDSKPEIIIQGTSIPIAIHQWRFIEENTKELVVSYNTLRADGGILQRMLGVPPSDGPVTFESTCRPKEHPSSVEAFKELGIHYIEPPIKQIGEQK</sequence>
<organism evidence="2 3">
    <name type="scientific">Iodobacter arcticus</name>
    <dbReference type="NCBI Taxonomy" id="590593"/>
    <lineage>
        <taxon>Bacteria</taxon>
        <taxon>Pseudomonadati</taxon>
        <taxon>Pseudomonadota</taxon>
        <taxon>Betaproteobacteria</taxon>
        <taxon>Neisseriales</taxon>
        <taxon>Chitinibacteraceae</taxon>
        <taxon>Iodobacter</taxon>
    </lineage>
</organism>
<evidence type="ECO:0000313" key="2">
    <source>
        <dbReference type="EMBL" id="MFC7421460.1"/>
    </source>
</evidence>